<organism evidence="2 3">
    <name type="scientific">Melipona quadrifasciata</name>
    <dbReference type="NCBI Taxonomy" id="166423"/>
    <lineage>
        <taxon>Eukaryota</taxon>
        <taxon>Metazoa</taxon>
        <taxon>Ecdysozoa</taxon>
        <taxon>Arthropoda</taxon>
        <taxon>Hexapoda</taxon>
        <taxon>Insecta</taxon>
        <taxon>Pterygota</taxon>
        <taxon>Neoptera</taxon>
        <taxon>Endopterygota</taxon>
        <taxon>Hymenoptera</taxon>
        <taxon>Apocrita</taxon>
        <taxon>Aculeata</taxon>
        <taxon>Apoidea</taxon>
        <taxon>Anthophila</taxon>
        <taxon>Apidae</taxon>
        <taxon>Melipona</taxon>
    </lineage>
</organism>
<accession>A0A0M9A8L7</accession>
<feature type="compositionally biased region" description="Polar residues" evidence="1">
    <location>
        <begin position="40"/>
        <end position="50"/>
    </location>
</feature>
<reference evidence="2 3" key="1">
    <citation type="submission" date="2015-07" db="EMBL/GenBank/DDBJ databases">
        <title>The genome of Melipona quadrifasciata.</title>
        <authorList>
            <person name="Pan H."/>
            <person name="Kapheim K."/>
        </authorList>
    </citation>
    <scope>NUCLEOTIDE SEQUENCE [LARGE SCALE GENOMIC DNA]</scope>
    <source>
        <strain evidence="2">0111107301</strain>
        <tissue evidence="2">Whole body</tissue>
    </source>
</reference>
<dbReference type="Proteomes" id="UP000053105">
    <property type="component" value="Unassembled WGS sequence"/>
</dbReference>
<evidence type="ECO:0000313" key="3">
    <source>
        <dbReference type="Proteomes" id="UP000053105"/>
    </source>
</evidence>
<dbReference type="EMBL" id="KQ435726">
    <property type="protein sequence ID" value="KOX78163.1"/>
    <property type="molecule type" value="Genomic_DNA"/>
</dbReference>
<dbReference type="AlphaFoldDB" id="A0A0M9A8L7"/>
<feature type="compositionally biased region" description="Basic and acidic residues" evidence="1">
    <location>
        <begin position="521"/>
        <end position="532"/>
    </location>
</feature>
<feature type="region of interest" description="Disordered" evidence="1">
    <location>
        <begin position="280"/>
        <end position="370"/>
    </location>
</feature>
<feature type="region of interest" description="Disordered" evidence="1">
    <location>
        <begin position="1"/>
        <end position="50"/>
    </location>
</feature>
<sequence length="720" mass="81624">MNLSNKAKAFRAHSPQSSARATNPLAPSAWKRDQGREAGSQPSKPGSQARQKAARVPLAFASPVWIANQDAKRNVPKRVALCTSLILKLYEELGQLCVVNFPRQDFIKCQNTARTHLKTIKQFSIEILFLNYSPFLNKFFIVNCHVQESIVVVLLIKQTEAHIIHLEQMSQTLDDSAPTPNNERTGKLRLEWIADFGVDRFLIRPSFYTTDEITSHRCCVFRGYQSTPITVIRSVLPSITVPKLFSNLPARNHQSTDYGSRRSTRVECEENWTNCNESRGLEIRSGGLNPRNRGKKGNGEVTVTPLLKNEGYDNETRSSCQRRRRKNQSRLKPSELDDSKTAKHPEAQLSIAFPFRGKKSKEEVKEQKEERRGKQRRELWLIRNALDNNAVWQLQPPLIASIHNLWHDVAIKISNFTNLFGRNRSEVCYRSQTAVNALNVGYDLNVDWGELDCTIHRIFSTNTDFARVTQNDTNQTETNQLLDAPVCRSNNPHGNAGAQRRASKEEGQWLASDGDPEEGIEEAHATPSDKEDCEQLVRSGLIKDNFATGDNPELGLFRCNADATKISDWLIWVTQYRNVIVITPAKLEVCTARERFTTAASCRDFRYLTPPSLLHDPTKFRWSYEISLHPHDLVASVPATCRTCWKYLSEASILILLKKRHYYAFATEIAHSCTQHSICQQSEPILCSPRTQSTPVPTTLGLRLASNRFESNIQCVLPGN</sequence>
<feature type="compositionally biased region" description="Basic and acidic residues" evidence="1">
    <location>
        <begin position="332"/>
        <end position="346"/>
    </location>
</feature>
<name>A0A0M9A8L7_9HYME</name>
<keyword evidence="3" id="KW-1185">Reference proteome</keyword>
<gene>
    <name evidence="2" type="ORF">WN51_09522</name>
</gene>
<proteinExistence type="predicted"/>
<protein>
    <submittedName>
        <fullName evidence="2">Uncharacterized protein</fullName>
    </submittedName>
</protein>
<feature type="compositionally biased region" description="Basic and acidic residues" evidence="1">
    <location>
        <begin position="360"/>
        <end position="370"/>
    </location>
</feature>
<feature type="region of interest" description="Disordered" evidence="1">
    <location>
        <begin position="484"/>
        <end position="532"/>
    </location>
</feature>
<feature type="compositionally biased region" description="Basic residues" evidence="1">
    <location>
        <begin position="320"/>
        <end position="329"/>
    </location>
</feature>
<evidence type="ECO:0000313" key="2">
    <source>
        <dbReference type="EMBL" id="KOX78163.1"/>
    </source>
</evidence>
<evidence type="ECO:0000256" key="1">
    <source>
        <dbReference type="SAM" id="MobiDB-lite"/>
    </source>
</evidence>